<gene>
    <name evidence="3" type="ORF">M3202_17275</name>
</gene>
<accession>A0A9X2DUQ2</accession>
<sequence length="722" mass="78611">MKKLLTGLTLAGTLLFSVQPYHVLAEAPPFVQYGQTGLHVSQLAQYDSRAGEGGTEILAYDAASQKAFVTNGAEAGLDILSFAELTSGEFRQIESIRRIHVADFGLEQVEDITSVASHPSEDLIALAVVSNPKTDPGYIVFLTKSGDYLTHVQVGALPDMVTFSPDGTKALVANEGEPNDDYSVDPEGSVSIIDLTAGVAAESSLNVNTLLFDEKLFDENVRVSSKGSVEQQIEPEYIVVSEDSSTAYVALQENNAVAIIDLQAEKVTAVKGLGEKDHSIPGNELDGKEDGEINIENLPLLGWRMPDAIDTFSVNGQTYIVTPNEGDARDYDAYSEEVKIGEILDQIELNAEHYQGYSQEELDELVEAGLLESMEDTLVTAENGKNDQGIYEALYSFGGRSFSIFNADTMELVYDSGAEFEQIMAEAMPEHFNTTNDKLQFDGRSDAKGPEPETVVTGQIGDSIYAFIALERFGAIMVYDVTDPEASEFVTMISSRDFTVDVGGDVSPEGLVFIDAADSPTGYPLLSATHEISGTVAVYEIQEQLGEPTPIPDVEQEHEAYSYIMELLEREVIDAGEFRPAATLTREDLVVMVSRGLGLEPSDQSGTFTDVHGENASLIQAAYEAGIVNGTADHLFAPEEFITREQMAVIFTRAFHYINEETVETSEVEFMDDEQISGYAKAAAQYAVDLGWMKATEEEFQPKANSSRAEAAEMISLFLNDL</sequence>
<evidence type="ECO:0000313" key="3">
    <source>
        <dbReference type="EMBL" id="MCM3715813.1"/>
    </source>
</evidence>
<organism evidence="3 4">
    <name type="scientific">Halalkalibacter oceani</name>
    <dbReference type="NCBI Taxonomy" id="1653776"/>
    <lineage>
        <taxon>Bacteria</taxon>
        <taxon>Bacillati</taxon>
        <taxon>Bacillota</taxon>
        <taxon>Bacilli</taxon>
        <taxon>Bacillales</taxon>
        <taxon>Bacillaceae</taxon>
        <taxon>Halalkalibacter</taxon>
    </lineage>
</organism>
<name>A0A9X2DUQ2_9BACI</name>
<dbReference type="PANTHER" id="PTHR46928">
    <property type="entry name" value="MESENCHYME-SPECIFIC CELL SURFACE GLYCOPROTEIN"/>
    <property type="match status" value="1"/>
</dbReference>
<dbReference type="InterPro" id="IPR055188">
    <property type="entry name" value="Choice_anch_I"/>
</dbReference>
<dbReference type="SUPFAM" id="SSF50969">
    <property type="entry name" value="YVTN repeat-like/Quinoprotein amine dehydrogenase"/>
    <property type="match status" value="1"/>
</dbReference>
<reference evidence="3" key="1">
    <citation type="submission" date="2022-05" db="EMBL/GenBank/DDBJ databases">
        <title>Comparative Genomics of Spacecraft Associated Microbes.</title>
        <authorList>
            <person name="Tran M.T."/>
            <person name="Wright A."/>
            <person name="Seuylemezian A."/>
            <person name="Eisen J."/>
            <person name="Coil D."/>
        </authorList>
    </citation>
    <scope>NUCLEOTIDE SEQUENCE</scope>
    <source>
        <strain evidence="3">214.1.1</strain>
    </source>
</reference>
<dbReference type="PROSITE" id="PS51272">
    <property type="entry name" value="SLH"/>
    <property type="match status" value="3"/>
</dbReference>
<proteinExistence type="predicted"/>
<dbReference type="NCBIfam" id="NF038117">
    <property type="entry name" value="choice_anch_I"/>
    <property type="match status" value="1"/>
</dbReference>
<evidence type="ECO:0000256" key="1">
    <source>
        <dbReference type="ARBA" id="ARBA00022729"/>
    </source>
</evidence>
<protein>
    <submittedName>
        <fullName evidence="3">Choice-of-anchor I family protein</fullName>
    </submittedName>
</protein>
<dbReference type="EMBL" id="JAMBOL010000022">
    <property type="protein sequence ID" value="MCM3715813.1"/>
    <property type="molecule type" value="Genomic_DNA"/>
</dbReference>
<dbReference type="Gene3D" id="2.130.10.10">
    <property type="entry name" value="YVTN repeat-like/Quinoprotein amine dehydrogenase"/>
    <property type="match status" value="1"/>
</dbReference>
<keyword evidence="1" id="KW-0732">Signal</keyword>
<evidence type="ECO:0000259" key="2">
    <source>
        <dbReference type="PROSITE" id="PS51272"/>
    </source>
</evidence>
<evidence type="ECO:0000313" key="4">
    <source>
        <dbReference type="Proteomes" id="UP001139179"/>
    </source>
</evidence>
<dbReference type="InterPro" id="IPR052956">
    <property type="entry name" value="Mesenchyme-surface_protein"/>
</dbReference>
<keyword evidence="4" id="KW-1185">Reference proteome</keyword>
<dbReference type="Pfam" id="PF22494">
    <property type="entry name" value="choice_anch_I"/>
    <property type="match status" value="1"/>
</dbReference>
<dbReference type="Proteomes" id="UP001139179">
    <property type="component" value="Unassembled WGS sequence"/>
</dbReference>
<feature type="domain" description="SLH" evidence="2">
    <location>
        <begin position="547"/>
        <end position="601"/>
    </location>
</feature>
<dbReference type="Pfam" id="PF00395">
    <property type="entry name" value="SLH"/>
    <property type="match status" value="2"/>
</dbReference>
<feature type="domain" description="SLH" evidence="2">
    <location>
        <begin position="667"/>
        <end position="722"/>
    </location>
</feature>
<dbReference type="InterPro" id="IPR001119">
    <property type="entry name" value="SLH_dom"/>
</dbReference>
<dbReference type="InterPro" id="IPR011044">
    <property type="entry name" value="Quino_amine_DH_bsu"/>
</dbReference>
<dbReference type="InterPro" id="IPR015943">
    <property type="entry name" value="WD40/YVTN_repeat-like_dom_sf"/>
</dbReference>
<feature type="domain" description="SLH" evidence="2">
    <location>
        <begin position="602"/>
        <end position="665"/>
    </location>
</feature>
<comment type="caution">
    <text evidence="3">The sequence shown here is derived from an EMBL/GenBank/DDBJ whole genome shotgun (WGS) entry which is preliminary data.</text>
</comment>
<dbReference type="AlphaFoldDB" id="A0A9X2DUQ2"/>
<dbReference type="PANTHER" id="PTHR46928:SF1">
    <property type="entry name" value="MESENCHYME-SPECIFIC CELL SURFACE GLYCOPROTEIN"/>
    <property type="match status" value="1"/>
</dbReference>
<dbReference type="RefSeq" id="WP_251224514.1">
    <property type="nucleotide sequence ID" value="NZ_JAMBOL010000022.1"/>
</dbReference>